<keyword evidence="10" id="KW-1185">Reference proteome</keyword>
<dbReference type="SUPFAM" id="SSF56112">
    <property type="entry name" value="Protein kinase-like (PK-like)"/>
    <property type="match status" value="1"/>
</dbReference>
<comment type="caution">
    <text evidence="9">The sequence shown here is derived from an EMBL/GenBank/DDBJ whole genome shotgun (WGS) entry which is preliminary data.</text>
</comment>
<dbReference type="InterPro" id="IPR017441">
    <property type="entry name" value="Protein_kinase_ATP_BS"/>
</dbReference>
<evidence type="ECO:0000256" key="5">
    <source>
        <dbReference type="ARBA" id="ARBA00022777"/>
    </source>
</evidence>
<dbReference type="GO" id="GO:0004674">
    <property type="term" value="F:protein serine/threonine kinase activity"/>
    <property type="evidence" value="ECO:0007669"/>
    <property type="project" value="UniProtKB-KW"/>
</dbReference>
<evidence type="ECO:0000259" key="8">
    <source>
        <dbReference type="PROSITE" id="PS50011"/>
    </source>
</evidence>
<evidence type="ECO:0000256" key="2">
    <source>
        <dbReference type="ARBA" id="ARBA00022527"/>
    </source>
</evidence>
<name>A0A7K3WHV4_9ACTN</name>
<dbReference type="PROSITE" id="PS50011">
    <property type="entry name" value="PROTEIN_KINASE_DOM"/>
    <property type="match status" value="1"/>
</dbReference>
<dbReference type="GO" id="GO:0005524">
    <property type="term" value="F:ATP binding"/>
    <property type="evidence" value="ECO:0007669"/>
    <property type="project" value="UniProtKB-UniRule"/>
</dbReference>
<dbReference type="PROSITE" id="PS00107">
    <property type="entry name" value="PROTEIN_KINASE_ATP"/>
    <property type="match status" value="1"/>
</dbReference>
<dbReference type="Proteomes" id="UP000470470">
    <property type="component" value="Unassembled WGS sequence"/>
</dbReference>
<feature type="domain" description="Protein kinase" evidence="8">
    <location>
        <begin position="1"/>
        <end position="287"/>
    </location>
</feature>
<keyword evidence="6 7" id="KW-0067">ATP-binding</keyword>
<gene>
    <name evidence="9" type="ORF">G1H19_18885</name>
</gene>
<keyword evidence="3" id="KW-0808">Transferase</keyword>
<dbReference type="InterPro" id="IPR000719">
    <property type="entry name" value="Prot_kinase_dom"/>
</dbReference>
<dbReference type="SMART" id="SM00220">
    <property type="entry name" value="S_TKc"/>
    <property type="match status" value="1"/>
</dbReference>
<dbReference type="AlphaFoldDB" id="A0A7K3WHV4"/>
<evidence type="ECO:0000256" key="4">
    <source>
        <dbReference type="ARBA" id="ARBA00022741"/>
    </source>
</evidence>
<dbReference type="InterPro" id="IPR011009">
    <property type="entry name" value="Kinase-like_dom_sf"/>
</dbReference>
<proteinExistence type="predicted"/>
<evidence type="ECO:0000256" key="6">
    <source>
        <dbReference type="ARBA" id="ARBA00022840"/>
    </source>
</evidence>
<organism evidence="9 10">
    <name type="scientific">Goekera deserti</name>
    <dbReference type="NCBI Taxonomy" id="2497753"/>
    <lineage>
        <taxon>Bacteria</taxon>
        <taxon>Bacillati</taxon>
        <taxon>Actinomycetota</taxon>
        <taxon>Actinomycetes</taxon>
        <taxon>Geodermatophilales</taxon>
        <taxon>Geodermatophilaceae</taxon>
        <taxon>Goekera</taxon>
    </lineage>
</organism>
<sequence>MIGRGGTSTVYRVTDPDGRVVALKLLDVEQVRSDVARARFHREFEIARELRHPHVIEVLDHGEAPARVPGARPLLWTTMEHVDGVTGSSLVPGPHAEPDLPRVLAVAGQVAGALDHAHARDVVHRDVKPSNVLVRAVDGAPWAVLTDFGIARFLDDARPLARNGRVLGSLPYAAPEVLQAQQLSGATDVYGLACTLVEWLTGRPPFPLPSPFAIVHAHLTRPPPELHRRRGWLPRALGPVVARALAKDPADRYVRCTEFTDLVAGLLSGVEPVRPAAEQQGRLSGWLGRRAVAWNPNVARSSRRDG</sequence>
<evidence type="ECO:0000313" key="10">
    <source>
        <dbReference type="Proteomes" id="UP000470470"/>
    </source>
</evidence>
<dbReference type="PANTHER" id="PTHR43289">
    <property type="entry name" value="MITOGEN-ACTIVATED PROTEIN KINASE KINASE KINASE 20-RELATED"/>
    <property type="match status" value="1"/>
</dbReference>
<dbReference type="EMBL" id="JAAGWK010000028">
    <property type="protein sequence ID" value="NEL56044.1"/>
    <property type="molecule type" value="Genomic_DNA"/>
</dbReference>
<dbReference type="PANTHER" id="PTHR43289:SF6">
    <property type="entry name" value="SERINE_THREONINE-PROTEIN KINASE NEKL-3"/>
    <property type="match status" value="1"/>
</dbReference>
<evidence type="ECO:0000256" key="7">
    <source>
        <dbReference type="PROSITE-ProRule" id="PRU10141"/>
    </source>
</evidence>
<dbReference type="Pfam" id="PF00069">
    <property type="entry name" value="Pkinase"/>
    <property type="match status" value="1"/>
</dbReference>
<dbReference type="CDD" id="cd14014">
    <property type="entry name" value="STKc_PknB_like"/>
    <property type="match status" value="1"/>
</dbReference>
<keyword evidence="2 9" id="KW-0723">Serine/threonine-protein kinase</keyword>
<accession>A0A7K3WHV4</accession>
<dbReference type="Gene3D" id="1.10.510.10">
    <property type="entry name" value="Transferase(Phosphotransferase) domain 1"/>
    <property type="match status" value="1"/>
</dbReference>
<evidence type="ECO:0000313" key="9">
    <source>
        <dbReference type="EMBL" id="NEL56044.1"/>
    </source>
</evidence>
<keyword evidence="4 7" id="KW-0547">Nucleotide-binding</keyword>
<dbReference type="InterPro" id="IPR008271">
    <property type="entry name" value="Ser/Thr_kinase_AS"/>
</dbReference>
<keyword evidence="5 9" id="KW-0418">Kinase</keyword>
<protein>
    <recommendedName>
        <fullName evidence="1">non-specific serine/threonine protein kinase</fullName>
        <ecNumber evidence="1">2.7.11.1</ecNumber>
    </recommendedName>
</protein>
<evidence type="ECO:0000256" key="1">
    <source>
        <dbReference type="ARBA" id="ARBA00012513"/>
    </source>
</evidence>
<dbReference type="PROSITE" id="PS00108">
    <property type="entry name" value="PROTEIN_KINASE_ST"/>
    <property type="match status" value="1"/>
</dbReference>
<dbReference type="Gene3D" id="3.30.200.20">
    <property type="entry name" value="Phosphorylase Kinase, domain 1"/>
    <property type="match status" value="1"/>
</dbReference>
<dbReference type="EC" id="2.7.11.1" evidence="1"/>
<feature type="binding site" evidence="7">
    <location>
        <position position="24"/>
    </location>
    <ligand>
        <name>ATP</name>
        <dbReference type="ChEBI" id="CHEBI:30616"/>
    </ligand>
</feature>
<reference evidence="9 10" key="1">
    <citation type="submission" date="2020-02" db="EMBL/GenBank/DDBJ databases">
        <title>The whole genome sequence of CPCC 205119.</title>
        <authorList>
            <person name="Jiang Z."/>
        </authorList>
    </citation>
    <scope>NUCLEOTIDE SEQUENCE [LARGE SCALE GENOMIC DNA]</scope>
    <source>
        <strain evidence="9 10">CPCC 205119</strain>
    </source>
</reference>
<evidence type="ECO:0000256" key="3">
    <source>
        <dbReference type="ARBA" id="ARBA00022679"/>
    </source>
</evidence>